<reference evidence="4" key="1">
    <citation type="submission" date="2016-11" db="EMBL/GenBank/DDBJ databases">
        <authorList>
            <person name="Guldener U."/>
        </authorList>
    </citation>
    <scope>NUCLEOTIDE SEQUENCE [LARGE SCALE GENOMIC DNA]</scope>
</reference>
<dbReference type="VEuPathDB" id="FungiDB:HGUI_02245"/>
<dbReference type="Pfam" id="PF14615">
    <property type="entry name" value="Rsa3"/>
    <property type="match status" value="1"/>
</dbReference>
<dbReference type="OrthoDB" id="69550at2759"/>
<feature type="domain" description="Ribosome-assembly protein 3 C-terminal" evidence="2">
    <location>
        <begin position="147"/>
        <end position="192"/>
    </location>
</feature>
<evidence type="ECO:0000256" key="1">
    <source>
        <dbReference type="SAM" id="MobiDB-lite"/>
    </source>
</evidence>
<proteinExistence type="predicted"/>
<organism evidence="3 4">
    <name type="scientific">Hanseniaspora guilliermondii</name>
    <dbReference type="NCBI Taxonomy" id="56406"/>
    <lineage>
        <taxon>Eukaryota</taxon>
        <taxon>Fungi</taxon>
        <taxon>Dikarya</taxon>
        <taxon>Ascomycota</taxon>
        <taxon>Saccharomycotina</taxon>
        <taxon>Saccharomycetes</taxon>
        <taxon>Saccharomycodales</taxon>
        <taxon>Saccharomycodaceae</taxon>
        <taxon>Hanseniaspora</taxon>
    </lineage>
</organism>
<feature type="compositionally biased region" description="Polar residues" evidence="1">
    <location>
        <begin position="63"/>
        <end position="75"/>
    </location>
</feature>
<accession>A0A1L0CMF0</accession>
<feature type="region of interest" description="Disordered" evidence="1">
    <location>
        <begin position="1"/>
        <end position="78"/>
    </location>
</feature>
<feature type="compositionally biased region" description="Acidic residues" evidence="1">
    <location>
        <begin position="46"/>
        <end position="59"/>
    </location>
</feature>
<feature type="compositionally biased region" description="Low complexity" evidence="1">
    <location>
        <begin position="29"/>
        <end position="45"/>
    </location>
</feature>
<evidence type="ECO:0000259" key="2">
    <source>
        <dbReference type="Pfam" id="PF14615"/>
    </source>
</evidence>
<evidence type="ECO:0000313" key="3">
    <source>
        <dbReference type="EMBL" id="SGZ40045.1"/>
    </source>
</evidence>
<dbReference type="Proteomes" id="UP000183365">
    <property type="component" value="Unassembled WGS sequence"/>
</dbReference>
<dbReference type="EMBL" id="FQNF01000037">
    <property type="protein sequence ID" value="SGZ40045.1"/>
    <property type="molecule type" value="Genomic_DNA"/>
</dbReference>
<protein>
    <recommendedName>
        <fullName evidence="2">Ribosome-assembly protein 3 C-terminal domain-containing protein</fullName>
    </recommendedName>
</protein>
<dbReference type="AlphaFoldDB" id="A0A1L0CMF0"/>
<gene>
    <name evidence="3" type="ORF">HGUI_02245</name>
</gene>
<keyword evidence="4" id="KW-1185">Reference proteome</keyword>
<dbReference type="InterPro" id="IPR028217">
    <property type="entry name" value="Rsa3_C"/>
</dbReference>
<evidence type="ECO:0000313" key="4">
    <source>
        <dbReference type="Proteomes" id="UP000183365"/>
    </source>
</evidence>
<feature type="compositionally biased region" description="Polar residues" evidence="1">
    <location>
        <begin position="1"/>
        <end position="13"/>
    </location>
</feature>
<sequence length="201" mass="22485">MSGSNIQSKSKSLQQRRRVNKKKRRTAVSSSESSSSSSSSSSSDSSDNEEMAIEVEEHEESAPQLTNEVPQNPKKSTLIRDDIQISDGEVKQSILDEQLLLDSMPISDFINLNQISTVPELKQIESDINKKADKLKTNNPVIDNATKNKFFTEVFKNYSDDINSLRESNDFNSKHSLTLLANLLKNGAAMFDKETLDNILE</sequence>
<feature type="compositionally biased region" description="Basic residues" evidence="1">
    <location>
        <begin position="14"/>
        <end position="26"/>
    </location>
</feature>
<name>A0A1L0CMF0_9ASCO</name>